<keyword evidence="3" id="KW-1185">Reference proteome</keyword>
<evidence type="ECO:0000313" key="3">
    <source>
        <dbReference type="Proteomes" id="UP001500567"/>
    </source>
</evidence>
<keyword evidence="1" id="KW-0472">Membrane</keyword>
<accession>A0ABP7RYS3</accession>
<organism evidence="2 3">
    <name type="scientific">Hymenobacter fastidiosus</name>
    <dbReference type="NCBI Taxonomy" id="486264"/>
    <lineage>
        <taxon>Bacteria</taxon>
        <taxon>Pseudomonadati</taxon>
        <taxon>Bacteroidota</taxon>
        <taxon>Cytophagia</taxon>
        <taxon>Cytophagales</taxon>
        <taxon>Hymenobacteraceae</taxon>
        <taxon>Hymenobacter</taxon>
    </lineage>
</organism>
<dbReference type="EMBL" id="BAABDJ010000008">
    <property type="protein sequence ID" value="GAA4004101.1"/>
    <property type="molecule type" value="Genomic_DNA"/>
</dbReference>
<evidence type="ECO:0008006" key="4">
    <source>
        <dbReference type="Google" id="ProtNLM"/>
    </source>
</evidence>
<proteinExistence type="predicted"/>
<evidence type="ECO:0000256" key="1">
    <source>
        <dbReference type="SAM" id="Phobius"/>
    </source>
</evidence>
<comment type="caution">
    <text evidence="2">The sequence shown here is derived from an EMBL/GenBank/DDBJ whole genome shotgun (WGS) entry which is preliminary data.</text>
</comment>
<feature type="transmembrane region" description="Helical" evidence="1">
    <location>
        <begin position="6"/>
        <end position="27"/>
    </location>
</feature>
<dbReference type="PROSITE" id="PS51257">
    <property type="entry name" value="PROKAR_LIPOPROTEIN"/>
    <property type="match status" value="1"/>
</dbReference>
<gene>
    <name evidence="2" type="ORF">GCM10022408_14730</name>
</gene>
<evidence type="ECO:0000313" key="2">
    <source>
        <dbReference type="EMBL" id="GAA4004101.1"/>
    </source>
</evidence>
<keyword evidence="1" id="KW-1133">Transmembrane helix</keyword>
<sequence length="257" mass="28482">MKPRNFYLPFTPYAAVLLLATGCTVYAPMQPTISTIHQQGQVEIAASVQPNGRVESSVVYSPLPHLLVMGAGTFRPKTGDSTFNTTRQWEAGVGGYVPLGHHWQVTGLVGYGYASTRKAYVEVPIIFGCPTLEEYQARYRKTFGQLNLTHEFERGSIGLGYRLSNIHFDQISYGSGPARYPVALQTMTRHEGLLFGRISLDPAQRWQLQGTMGLSVAADARQDETDNPQLYQANRTLLPIPMVSLGVVFRPQLFGQK</sequence>
<protein>
    <recommendedName>
        <fullName evidence="4">Outer membrane protein beta-barrel domain-containing protein</fullName>
    </recommendedName>
</protein>
<dbReference type="RefSeq" id="WP_345072041.1">
    <property type="nucleotide sequence ID" value="NZ_BAABDJ010000008.1"/>
</dbReference>
<reference evidence="3" key="1">
    <citation type="journal article" date="2019" name="Int. J. Syst. Evol. Microbiol.">
        <title>The Global Catalogue of Microorganisms (GCM) 10K type strain sequencing project: providing services to taxonomists for standard genome sequencing and annotation.</title>
        <authorList>
            <consortium name="The Broad Institute Genomics Platform"/>
            <consortium name="The Broad Institute Genome Sequencing Center for Infectious Disease"/>
            <person name="Wu L."/>
            <person name="Ma J."/>
        </authorList>
    </citation>
    <scope>NUCLEOTIDE SEQUENCE [LARGE SCALE GENOMIC DNA]</scope>
    <source>
        <strain evidence="3">JCM 17224</strain>
    </source>
</reference>
<name>A0ABP7RYS3_9BACT</name>
<dbReference type="Proteomes" id="UP001500567">
    <property type="component" value="Unassembled WGS sequence"/>
</dbReference>
<keyword evidence="1" id="KW-0812">Transmembrane</keyword>